<dbReference type="RefSeq" id="WP_090271671.1">
    <property type="nucleotide sequence ID" value="NZ_LT629748.1"/>
</dbReference>
<protein>
    <submittedName>
        <fullName evidence="1">HopJ type III effector protein</fullName>
    </submittedName>
</protein>
<name>A0A1H1LGY2_9GAMM</name>
<evidence type="ECO:0000313" key="1">
    <source>
        <dbReference type="EMBL" id="SDR73783.1"/>
    </source>
</evidence>
<sequence length="111" mass="12418">MTAEQFKARLESADHRFAETLAFIEQHYHYQPSAFSNGDVRNSAEQNQGSCKLLAMALDQGLTDEQALKCFAEHYQSVLASPDGSDHTNIRSLMNQGLAGVSFDRQPLTRR</sequence>
<dbReference type="Pfam" id="PF08888">
    <property type="entry name" value="HopJ"/>
    <property type="match status" value="1"/>
</dbReference>
<dbReference type="OrthoDB" id="9790826at2"/>
<proteinExistence type="predicted"/>
<organism evidence="1 2">
    <name type="scientific">Halopseudomonas litoralis</name>
    <dbReference type="NCBI Taxonomy" id="797277"/>
    <lineage>
        <taxon>Bacteria</taxon>
        <taxon>Pseudomonadati</taxon>
        <taxon>Pseudomonadota</taxon>
        <taxon>Gammaproteobacteria</taxon>
        <taxon>Pseudomonadales</taxon>
        <taxon>Pseudomonadaceae</taxon>
        <taxon>Halopseudomonas</taxon>
    </lineage>
</organism>
<dbReference type="EMBL" id="LT629748">
    <property type="protein sequence ID" value="SDR73783.1"/>
    <property type="molecule type" value="Genomic_DNA"/>
</dbReference>
<dbReference type="InterPro" id="IPR014984">
    <property type="entry name" value="HopJ"/>
</dbReference>
<reference evidence="2" key="1">
    <citation type="submission" date="2016-10" db="EMBL/GenBank/DDBJ databases">
        <authorList>
            <person name="Varghese N."/>
            <person name="Submissions S."/>
        </authorList>
    </citation>
    <scope>NUCLEOTIDE SEQUENCE [LARGE SCALE GENOMIC DNA]</scope>
    <source>
        <strain evidence="2">2SM5</strain>
    </source>
</reference>
<keyword evidence="2" id="KW-1185">Reference proteome</keyword>
<evidence type="ECO:0000313" key="2">
    <source>
        <dbReference type="Proteomes" id="UP000243426"/>
    </source>
</evidence>
<dbReference type="InterPro" id="IPR038604">
    <property type="entry name" value="HopJ_sf"/>
</dbReference>
<gene>
    <name evidence="1" type="ORF">SAMN05216198_0256</name>
</gene>
<accession>A0A1H1LGY2</accession>
<dbReference type="Gene3D" id="3.20.160.10">
    <property type="entry name" value="vpa0580 domain like"/>
    <property type="match status" value="1"/>
</dbReference>
<dbReference type="Proteomes" id="UP000243426">
    <property type="component" value="Chromosome I"/>
</dbReference>
<dbReference type="AlphaFoldDB" id="A0A1H1LGY2"/>
<dbReference type="STRING" id="797277.SAMN05216198_0256"/>